<accession>A0A0G4EB45</accession>
<keyword evidence="1" id="KW-0732">Signal</keyword>
<keyword evidence="3" id="KW-1185">Reference proteome</keyword>
<protein>
    <submittedName>
        <fullName evidence="2">Uncharacterized protein</fullName>
    </submittedName>
</protein>
<sequence>MKASSVCVALFLAVLCATRVTAWRASGSAYLGRGRGGLRGPDRGGGFPDCERPRPRCFVCGAGMNRRRDGRLRCSNHDSHFVTVYHQTSAANWASIHSGGRFLPSPDGFVYASPMPQDTFTYASNKGIIVKLSTQRSHLDFSFTSPGRVRFSPHKDYNIEAFAVVSNRDSLATCQWTNVHIRVR</sequence>
<dbReference type="Proteomes" id="UP000041254">
    <property type="component" value="Unassembled WGS sequence"/>
</dbReference>
<name>A0A0G4EB45_VITBC</name>
<dbReference type="PhylomeDB" id="A0A0G4EB45"/>
<evidence type="ECO:0000256" key="1">
    <source>
        <dbReference type="SAM" id="SignalP"/>
    </source>
</evidence>
<feature type="signal peptide" evidence="1">
    <location>
        <begin position="1"/>
        <end position="22"/>
    </location>
</feature>
<dbReference type="AlphaFoldDB" id="A0A0G4EB45"/>
<dbReference type="VEuPathDB" id="CryptoDB:Vbra_3579"/>
<feature type="chain" id="PRO_5005187079" evidence="1">
    <location>
        <begin position="23"/>
        <end position="184"/>
    </location>
</feature>
<reference evidence="2 3" key="1">
    <citation type="submission" date="2014-11" db="EMBL/GenBank/DDBJ databases">
        <authorList>
            <person name="Zhu J."/>
            <person name="Qi W."/>
            <person name="Song R."/>
        </authorList>
    </citation>
    <scope>NUCLEOTIDE SEQUENCE [LARGE SCALE GENOMIC DNA]</scope>
</reference>
<gene>
    <name evidence="2" type="ORF">Vbra_3579</name>
</gene>
<dbReference type="EMBL" id="CDMY01000077">
    <property type="protein sequence ID" value="CEL92473.1"/>
    <property type="molecule type" value="Genomic_DNA"/>
</dbReference>
<organism evidence="2 3">
    <name type="scientific">Vitrella brassicaformis (strain CCMP3155)</name>
    <dbReference type="NCBI Taxonomy" id="1169540"/>
    <lineage>
        <taxon>Eukaryota</taxon>
        <taxon>Sar</taxon>
        <taxon>Alveolata</taxon>
        <taxon>Colpodellida</taxon>
        <taxon>Vitrellaceae</taxon>
        <taxon>Vitrella</taxon>
    </lineage>
</organism>
<evidence type="ECO:0000313" key="3">
    <source>
        <dbReference type="Proteomes" id="UP000041254"/>
    </source>
</evidence>
<dbReference type="InParanoid" id="A0A0G4EB45"/>
<evidence type="ECO:0000313" key="2">
    <source>
        <dbReference type="EMBL" id="CEL92473.1"/>
    </source>
</evidence>
<proteinExistence type="predicted"/>